<evidence type="ECO:0000313" key="14">
    <source>
        <dbReference type="EMBL" id="MFC6239716.1"/>
    </source>
</evidence>
<keyword evidence="15" id="KW-1185">Reference proteome</keyword>
<evidence type="ECO:0000256" key="6">
    <source>
        <dbReference type="ARBA" id="ARBA00022801"/>
    </source>
</evidence>
<feature type="binding site" evidence="10">
    <location>
        <begin position="145"/>
        <end position="148"/>
    </location>
    <ligand>
        <name>GTP</name>
        <dbReference type="ChEBI" id="CHEBI:37565"/>
    </ligand>
</feature>
<evidence type="ECO:0000256" key="1">
    <source>
        <dbReference type="ARBA" id="ARBA00022490"/>
    </source>
</evidence>
<dbReference type="EC" id="3.6.1.-" evidence="10"/>
<evidence type="ECO:0000256" key="7">
    <source>
        <dbReference type="ARBA" id="ARBA00022833"/>
    </source>
</evidence>
<keyword evidence="9 10" id="KW-0342">GTP-binding</keyword>
<dbReference type="InterPro" id="IPR030378">
    <property type="entry name" value="G_CP_dom"/>
</dbReference>
<dbReference type="Gene3D" id="1.10.40.50">
    <property type="entry name" value="Probable gtpase engc, domain 3"/>
    <property type="match status" value="1"/>
</dbReference>
<comment type="subunit">
    <text evidence="10">Monomer. Associates with 30S ribosomal subunit, binds 16S rRNA.</text>
</comment>
<keyword evidence="2 10" id="KW-0690">Ribosome biogenesis</keyword>
<dbReference type="PROSITE" id="PS50936">
    <property type="entry name" value="ENGC_GTPASE"/>
    <property type="match status" value="1"/>
</dbReference>
<evidence type="ECO:0000313" key="15">
    <source>
        <dbReference type="Proteomes" id="UP001596138"/>
    </source>
</evidence>
<evidence type="ECO:0000256" key="11">
    <source>
        <dbReference type="SAM" id="MobiDB-lite"/>
    </source>
</evidence>
<dbReference type="InterPro" id="IPR004881">
    <property type="entry name" value="Ribosome_biogen_GTPase_RsgA"/>
</dbReference>
<proteinExistence type="inferred from homology"/>
<evidence type="ECO:0000256" key="9">
    <source>
        <dbReference type="ARBA" id="ARBA00023134"/>
    </source>
</evidence>
<dbReference type="EMBL" id="JBHSTI010000065">
    <property type="protein sequence ID" value="MFC6239716.1"/>
    <property type="molecule type" value="Genomic_DNA"/>
</dbReference>
<organism evidence="14 15">
    <name type="scientific">Longivirga aurantiaca</name>
    <dbReference type="NCBI Taxonomy" id="1837743"/>
    <lineage>
        <taxon>Bacteria</taxon>
        <taxon>Bacillati</taxon>
        <taxon>Actinomycetota</taxon>
        <taxon>Actinomycetes</taxon>
        <taxon>Sporichthyales</taxon>
        <taxon>Sporichthyaceae</taxon>
        <taxon>Longivirga</taxon>
    </lineage>
</organism>
<keyword evidence="6 10" id="KW-0378">Hydrolase</keyword>
<comment type="caution">
    <text evidence="14">The sequence shown here is derived from an EMBL/GenBank/DDBJ whole genome shotgun (WGS) entry which is preliminary data.</text>
</comment>
<feature type="binding site" evidence="10">
    <location>
        <position position="291"/>
    </location>
    <ligand>
        <name>Zn(2+)</name>
        <dbReference type="ChEBI" id="CHEBI:29105"/>
    </ligand>
</feature>
<keyword evidence="3 10" id="KW-0479">Metal-binding</keyword>
<evidence type="ECO:0000256" key="10">
    <source>
        <dbReference type="HAMAP-Rule" id="MF_01820"/>
    </source>
</evidence>
<keyword evidence="4 10" id="KW-0699">rRNA-binding</keyword>
<feature type="region of interest" description="Disordered" evidence="11">
    <location>
        <begin position="1"/>
        <end position="26"/>
    </location>
</feature>
<dbReference type="PANTHER" id="PTHR32120">
    <property type="entry name" value="SMALL RIBOSOMAL SUBUNIT BIOGENESIS GTPASE RSGA"/>
    <property type="match status" value="1"/>
</dbReference>
<dbReference type="Gene3D" id="3.40.50.300">
    <property type="entry name" value="P-loop containing nucleotide triphosphate hydrolases"/>
    <property type="match status" value="1"/>
</dbReference>
<keyword evidence="8 10" id="KW-0694">RNA-binding</keyword>
<keyword evidence="5 10" id="KW-0547">Nucleotide-binding</keyword>
<feature type="binding site" evidence="10">
    <location>
        <position position="285"/>
    </location>
    <ligand>
        <name>Zn(2+)</name>
        <dbReference type="ChEBI" id="CHEBI:29105"/>
    </ligand>
</feature>
<feature type="binding site" evidence="10">
    <location>
        <position position="283"/>
    </location>
    <ligand>
        <name>Zn(2+)</name>
        <dbReference type="ChEBI" id="CHEBI:29105"/>
    </ligand>
</feature>
<feature type="binding site" evidence="10">
    <location>
        <begin position="198"/>
        <end position="206"/>
    </location>
    <ligand>
        <name>GTP</name>
        <dbReference type="ChEBI" id="CHEBI:37565"/>
    </ligand>
</feature>
<dbReference type="HAMAP" id="MF_01820">
    <property type="entry name" value="GTPase_RsgA"/>
    <property type="match status" value="1"/>
</dbReference>
<comment type="cofactor">
    <cofactor evidence="10">
        <name>Zn(2+)</name>
        <dbReference type="ChEBI" id="CHEBI:29105"/>
    </cofactor>
    <text evidence="10">Binds 1 zinc ion per subunit.</text>
</comment>
<evidence type="ECO:0000259" key="12">
    <source>
        <dbReference type="PROSITE" id="PS50936"/>
    </source>
</evidence>
<dbReference type="PANTHER" id="PTHR32120:SF10">
    <property type="entry name" value="SMALL RIBOSOMAL SUBUNIT BIOGENESIS GTPASE RSGA"/>
    <property type="match status" value="1"/>
</dbReference>
<evidence type="ECO:0000256" key="2">
    <source>
        <dbReference type="ARBA" id="ARBA00022517"/>
    </source>
</evidence>
<dbReference type="Proteomes" id="UP001596138">
    <property type="component" value="Unassembled WGS sequence"/>
</dbReference>
<keyword evidence="7 10" id="KW-0862">Zinc</keyword>
<dbReference type="SUPFAM" id="SSF52540">
    <property type="entry name" value="P-loop containing nucleoside triphosphate hydrolases"/>
    <property type="match status" value="1"/>
</dbReference>
<reference evidence="15" key="1">
    <citation type="journal article" date="2019" name="Int. J. Syst. Evol. Microbiol.">
        <title>The Global Catalogue of Microorganisms (GCM) 10K type strain sequencing project: providing services to taxonomists for standard genome sequencing and annotation.</title>
        <authorList>
            <consortium name="The Broad Institute Genomics Platform"/>
            <consortium name="The Broad Institute Genome Sequencing Center for Infectious Disease"/>
            <person name="Wu L."/>
            <person name="Ma J."/>
        </authorList>
    </citation>
    <scope>NUCLEOTIDE SEQUENCE [LARGE SCALE GENOMIC DNA]</scope>
    <source>
        <strain evidence="15">CGMCC 4.7317</strain>
    </source>
</reference>
<dbReference type="RefSeq" id="WP_386769028.1">
    <property type="nucleotide sequence ID" value="NZ_JBHSTI010000065.1"/>
</dbReference>
<dbReference type="NCBIfam" id="TIGR00157">
    <property type="entry name" value="ribosome small subunit-dependent GTPase A"/>
    <property type="match status" value="1"/>
</dbReference>
<comment type="similarity">
    <text evidence="10">Belongs to the TRAFAC class YlqF/YawG GTPase family. RsgA subfamily.</text>
</comment>
<feature type="domain" description="EngC GTPase" evidence="12">
    <location>
        <begin position="106"/>
        <end position="253"/>
    </location>
</feature>
<protein>
    <recommendedName>
        <fullName evidence="10">Small ribosomal subunit biogenesis GTPase RsgA</fullName>
        <ecNumber evidence="10">3.6.1.-</ecNumber>
    </recommendedName>
</protein>
<accession>A0ABW1T5F4</accession>
<sequence>MSTAVPSLADLGWDPSFLPDPSDDDVRPARVTLQGRDVWRVHDGAAEHSVGVRGRLRAEPGSLPVAGDWVLLAGGAADPVIEAVLPRRTTLARKQAGQRTVEQVIAANVDLVLVCAPAHSLNARRLERELTVVWESGAMPVVVVTKSDLLHGDVAQTLDEVRSVAIGVEVLAVSSYDGDGLDVVRALIPPGVTGAAIGPSGAGKSTLVNALVGHEVLATTAVRSDNRGVHTTSARHLVPLPGGGLVLDTPGMRELVIWADDDALEATFVDVDTLAAGCRFSDCGHHSEPGCAVLAAVEAGELDEDRLESWRKLQRELAHLARKQDARLASEERRRWAQLTREGRSRSRP</sequence>
<dbReference type="InterPro" id="IPR027417">
    <property type="entry name" value="P-loop_NTPase"/>
</dbReference>
<dbReference type="InterPro" id="IPR010914">
    <property type="entry name" value="RsgA_GTPase_dom"/>
</dbReference>
<feature type="binding site" evidence="10">
    <location>
        <position position="278"/>
    </location>
    <ligand>
        <name>Zn(2+)</name>
        <dbReference type="ChEBI" id="CHEBI:29105"/>
    </ligand>
</feature>
<evidence type="ECO:0000256" key="4">
    <source>
        <dbReference type="ARBA" id="ARBA00022730"/>
    </source>
</evidence>
<evidence type="ECO:0000256" key="5">
    <source>
        <dbReference type="ARBA" id="ARBA00022741"/>
    </source>
</evidence>
<feature type="domain" description="CP-type G" evidence="13">
    <location>
        <begin position="98"/>
        <end position="255"/>
    </location>
</feature>
<dbReference type="PROSITE" id="PS51721">
    <property type="entry name" value="G_CP"/>
    <property type="match status" value="1"/>
</dbReference>
<keyword evidence="1 10" id="KW-0963">Cytoplasm</keyword>
<evidence type="ECO:0000256" key="8">
    <source>
        <dbReference type="ARBA" id="ARBA00022884"/>
    </source>
</evidence>
<dbReference type="CDD" id="cd01854">
    <property type="entry name" value="YjeQ_EngC"/>
    <property type="match status" value="1"/>
</dbReference>
<evidence type="ECO:0000256" key="3">
    <source>
        <dbReference type="ARBA" id="ARBA00022723"/>
    </source>
</evidence>
<evidence type="ECO:0000259" key="13">
    <source>
        <dbReference type="PROSITE" id="PS51721"/>
    </source>
</evidence>
<comment type="subcellular location">
    <subcellularLocation>
        <location evidence="10">Cytoplasm</location>
    </subcellularLocation>
</comment>
<comment type="function">
    <text evidence="10">One of several proteins that assist in the late maturation steps of the functional core of the 30S ribosomal subunit. Helps release RbfA from mature subunits. May play a role in the assembly of ribosomal proteins into the subunit. Circularly permuted GTPase that catalyzes slow GTP hydrolysis, GTPase activity is stimulated by the 30S ribosomal subunit.</text>
</comment>
<dbReference type="Pfam" id="PF03193">
    <property type="entry name" value="RsgA_GTPase"/>
    <property type="match status" value="1"/>
</dbReference>
<name>A0ABW1T5F4_9ACTN</name>
<gene>
    <name evidence="10 14" type="primary">rsgA</name>
    <name evidence="14" type="ORF">ACFQGU_17735</name>
</gene>